<evidence type="ECO:0000256" key="5">
    <source>
        <dbReference type="ARBA" id="ARBA00022729"/>
    </source>
</evidence>
<keyword evidence="11" id="KW-0325">Glycoprotein</keyword>
<keyword evidence="8" id="KW-0443">Lipid metabolism</keyword>
<dbReference type="SUPFAM" id="SSF82866">
    <property type="entry name" value="Multidrug efflux transporter AcrB transmembrane domain"/>
    <property type="match status" value="2"/>
</dbReference>
<dbReference type="InterPro" id="IPR053958">
    <property type="entry name" value="HMGCR/SNAP/NPC1-like_SSD"/>
</dbReference>
<keyword evidence="10" id="KW-1015">Disulfide bond</keyword>
<evidence type="ECO:0000256" key="10">
    <source>
        <dbReference type="ARBA" id="ARBA00023157"/>
    </source>
</evidence>
<evidence type="ECO:0000256" key="1">
    <source>
        <dbReference type="ARBA" id="ARBA00004127"/>
    </source>
</evidence>
<comment type="subcellular location">
    <subcellularLocation>
        <location evidence="1">Endomembrane system</location>
        <topology evidence="1">Multi-pass membrane protein</topology>
    </subcellularLocation>
</comment>
<protein>
    <recommendedName>
        <fullName evidence="14">SSD domain-containing protein</fullName>
    </recommendedName>
</protein>
<feature type="transmembrane region" description="Helical" evidence="12">
    <location>
        <begin position="258"/>
        <end position="278"/>
    </location>
</feature>
<dbReference type="GO" id="GO:0006665">
    <property type="term" value="P:sphingolipid metabolic process"/>
    <property type="evidence" value="ECO:0007669"/>
    <property type="project" value="EnsemblFungi"/>
</dbReference>
<dbReference type="RefSeq" id="XP_019040427.1">
    <property type="nucleotide sequence ID" value="XM_019181495.1"/>
</dbReference>
<proteinExistence type="inferred from homology"/>
<comment type="similarity">
    <text evidence="2">Belongs to the patched family.</text>
</comment>
<feature type="transmembrane region" description="Helical" evidence="12">
    <location>
        <begin position="1057"/>
        <end position="1078"/>
    </location>
</feature>
<gene>
    <name evidence="15" type="ORF">WICANDRAFT_28508</name>
</gene>
<dbReference type="InterPro" id="IPR032190">
    <property type="entry name" value="NPC1_N"/>
</dbReference>
<dbReference type="PROSITE" id="PS50156">
    <property type="entry name" value="SSD"/>
    <property type="match status" value="1"/>
</dbReference>
<dbReference type="FunFam" id="1.20.1640.10:FF:000029">
    <property type="entry name" value="Putative Patched sphingolipid transporter"/>
    <property type="match status" value="1"/>
</dbReference>
<dbReference type="GO" id="GO:0012505">
    <property type="term" value="C:endomembrane system"/>
    <property type="evidence" value="ECO:0007669"/>
    <property type="project" value="UniProtKB-SubCell"/>
</dbReference>
<name>A0A1E3P7G3_WICAA</name>
<dbReference type="InterPro" id="IPR000731">
    <property type="entry name" value="SSD"/>
</dbReference>
<dbReference type="Pfam" id="PF22314">
    <property type="entry name" value="NPC1_MLD"/>
    <property type="match status" value="1"/>
</dbReference>
<evidence type="ECO:0000256" key="6">
    <source>
        <dbReference type="ARBA" id="ARBA00022989"/>
    </source>
</evidence>
<feature type="transmembrane region" description="Helical" evidence="12">
    <location>
        <begin position="693"/>
        <end position="718"/>
    </location>
</feature>
<feature type="transmembrane region" description="Helical" evidence="12">
    <location>
        <begin position="332"/>
        <end position="354"/>
    </location>
</feature>
<dbReference type="Pfam" id="PF12349">
    <property type="entry name" value="Sterol-sensing"/>
    <property type="match status" value="1"/>
</dbReference>
<dbReference type="Proteomes" id="UP000094112">
    <property type="component" value="Unassembled WGS sequence"/>
</dbReference>
<evidence type="ECO:0000313" key="16">
    <source>
        <dbReference type="Proteomes" id="UP000094112"/>
    </source>
</evidence>
<evidence type="ECO:0000256" key="8">
    <source>
        <dbReference type="ARBA" id="ARBA00023098"/>
    </source>
</evidence>
<feature type="transmembrane region" description="Helical" evidence="12">
    <location>
        <begin position="589"/>
        <end position="610"/>
    </location>
</feature>
<evidence type="ECO:0000256" key="7">
    <source>
        <dbReference type="ARBA" id="ARBA00023055"/>
    </source>
</evidence>
<feature type="transmembrane region" description="Helical" evidence="12">
    <location>
        <begin position="1084"/>
        <end position="1104"/>
    </location>
</feature>
<keyword evidence="7" id="KW-0445">Lipid transport</keyword>
<evidence type="ECO:0000256" key="2">
    <source>
        <dbReference type="ARBA" id="ARBA00005585"/>
    </source>
</evidence>
<dbReference type="GO" id="GO:0032934">
    <property type="term" value="F:sterol binding"/>
    <property type="evidence" value="ECO:0007669"/>
    <property type="project" value="EnsemblFungi"/>
</dbReference>
<organism evidence="15 16">
    <name type="scientific">Wickerhamomyces anomalus (strain ATCC 58044 / CBS 1984 / NCYC 433 / NRRL Y-366-8)</name>
    <name type="common">Yeast</name>
    <name type="synonym">Hansenula anomala</name>
    <dbReference type="NCBI Taxonomy" id="683960"/>
    <lineage>
        <taxon>Eukaryota</taxon>
        <taxon>Fungi</taxon>
        <taxon>Dikarya</taxon>
        <taxon>Ascomycota</taxon>
        <taxon>Saccharomycotina</taxon>
        <taxon>Saccharomycetes</taxon>
        <taxon>Phaffomycetales</taxon>
        <taxon>Wickerhamomycetaceae</taxon>
        <taxon>Wickerhamomyces</taxon>
    </lineage>
</organism>
<feature type="transmembrane region" description="Helical" evidence="12">
    <location>
        <begin position="1165"/>
        <end position="1188"/>
    </location>
</feature>
<keyword evidence="6 12" id="KW-1133">Transmembrane helix</keyword>
<feature type="transmembrane region" description="Helical" evidence="12">
    <location>
        <begin position="616"/>
        <end position="636"/>
    </location>
</feature>
<feature type="transmembrane region" description="Helical" evidence="12">
    <location>
        <begin position="1125"/>
        <end position="1153"/>
    </location>
</feature>
<evidence type="ECO:0000259" key="14">
    <source>
        <dbReference type="PROSITE" id="PS50156"/>
    </source>
</evidence>
<reference evidence="15 16" key="1">
    <citation type="journal article" date="2016" name="Proc. Natl. Acad. Sci. U.S.A.">
        <title>Comparative genomics of biotechnologically important yeasts.</title>
        <authorList>
            <person name="Riley R."/>
            <person name="Haridas S."/>
            <person name="Wolfe K.H."/>
            <person name="Lopes M.R."/>
            <person name="Hittinger C.T."/>
            <person name="Goeker M."/>
            <person name="Salamov A.A."/>
            <person name="Wisecaver J.H."/>
            <person name="Long T.M."/>
            <person name="Calvey C.H."/>
            <person name="Aerts A.L."/>
            <person name="Barry K.W."/>
            <person name="Choi C."/>
            <person name="Clum A."/>
            <person name="Coughlan A.Y."/>
            <person name="Deshpande S."/>
            <person name="Douglass A.P."/>
            <person name="Hanson S.J."/>
            <person name="Klenk H.-P."/>
            <person name="LaButti K.M."/>
            <person name="Lapidus A."/>
            <person name="Lindquist E.A."/>
            <person name="Lipzen A.M."/>
            <person name="Meier-Kolthoff J.P."/>
            <person name="Ohm R.A."/>
            <person name="Otillar R.P."/>
            <person name="Pangilinan J.L."/>
            <person name="Peng Y."/>
            <person name="Rokas A."/>
            <person name="Rosa C.A."/>
            <person name="Scheuner C."/>
            <person name="Sibirny A.A."/>
            <person name="Slot J.C."/>
            <person name="Stielow J.B."/>
            <person name="Sun H."/>
            <person name="Kurtzman C.P."/>
            <person name="Blackwell M."/>
            <person name="Grigoriev I.V."/>
            <person name="Jeffries T.W."/>
        </authorList>
    </citation>
    <scope>NUCLEOTIDE SEQUENCE [LARGE SCALE GENOMIC DNA]</scope>
    <source>
        <strain evidence="16">ATCC 58044 / CBS 1984 / NCYC 433 / NRRL Y-366-8</strain>
    </source>
</reference>
<keyword evidence="5 13" id="KW-0732">Signal</keyword>
<dbReference type="PANTHER" id="PTHR45727">
    <property type="entry name" value="NPC INTRACELLULAR CHOLESTEROL TRANSPORTER 1"/>
    <property type="match status" value="1"/>
</dbReference>
<dbReference type="Gene3D" id="1.20.1640.10">
    <property type="entry name" value="Multidrug efflux transporter AcrB transmembrane domain"/>
    <property type="match status" value="2"/>
</dbReference>
<evidence type="ECO:0000256" key="4">
    <source>
        <dbReference type="ARBA" id="ARBA00022692"/>
    </source>
</evidence>
<evidence type="ECO:0000256" key="13">
    <source>
        <dbReference type="SAM" id="SignalP"/>
    </source>
</evidence>
<keyword evidence="4 12" id="KW-0812">Transmembrane</keyword>
<feature type="chain" id="PRO_5009133738" description="SSD domain-containing protein" evidence="13">
    <location>
        <begin position="20"/>
        <end position="1214"/>
    </location>
</feature>
<dbReference type="GO" id="GO:0000329">
    <property type="term" value="C:fungal-type vacuole membrane"/>
    <property type="evidence" value="ECO:0007669"/>
    <property type="project" value="EnsemblFungi"/>
</dbReference>
<dbReference type="InterPro" id="IPR053956">
    <property type="entry name" value="NPC1_MLD"/>
</dbReference>
<evidence type="ECO:0000256" key="11">
    <source>
        <dbReference type="ARBA" id="ARBA00023180"/>
    </source>
</evidence>
<feature type="signal peptide" evidence="13">
    <location>
        <begin position="1"/>
        <end position="19"/>
    </location>
</feature>
<dbReference type="OrthoDB" id="6510177at2759"/>
<dbReference type="Pfam" id="PF16414">
    <property type="entry name" value="NPC1_N"/>
    <property type="match status" value="1"/>
</dbReference>
<feature type="transmembrane region" description="Helical" evidence="12">
    <location>
        <begin position="1018"/>
        <end position="1045"/>
    </location>
</feature>
<dbReference type="AlphaFoldDB" id="A0A1E3P7G3"/>
<keyword evidence="16" id="KW-1185">Reference proteome</keyword>
<accession>A0A1E3P7G3</accession>
<keyword evidence="3" id="KW-0813">Transport</keyword>
<dbReference type="PANTHER" id="PTHR45727:SF2">
    <property type="entry name" value="NPC INTRACELLULAR CHOLESTEROL TRANSPORTER 1"/>
    <property type="match status" value="1"/>
</dbReference>
<dbReference type="EMBL" id="KV454209">
    <property type="protein sequence ID" value="ODQ61220.1"/>
    <property type="molecule type" value="Genomic_DNA"/>
</dbReference>
<feature type="domain" description="SSD" evidence="14">
    <location>
        <begin position="556"/>
        <end position="718"/>
    </location>
</feature>
<dbReference type="FunFam" id="1.20.1640.10:FF:000008">
    <property type="entry name" value="NPC intracellular cholesterol transporter 1"/>
    <property type="match status" value="1"/>
</dbReference>
<feature type="transmembrane region" description="Helical" evidence="12">
    <location>
        <begin position="561"/>
        <end position="582"/>
    </location>
</feature>
<feature type="transmembrane region" description="Helical" evidence="12">
    <location>
        <begin position="775"/>
        <end position="794"/>
    </location>
</feature>
<evidence type="ECO:0000256" key="12">
    <source>
        <dbReference type="SAM" id="Phobius"/>
    </source>
</evidence>
<dbReference type="STRING" id="683960.A0A1E3P7G3"/>
<evidence type="ECO:0000256" key="9">
    <source>
        <dbReference type="ARBA" id="ARBA00023136"/>
    </source>
</evidence>
<keyword evidence="9 12" id="KW-0472">Membrane</keyword>
<evidence type="ECO:0000256" key="3">
    <source>
        <dbReference type="ARBA" id="ARBA00022448"/>
    </source>
</evidence>
<evidence type="ECO:0000313" key="15">
    <source>
        <dbReference type="EMBL" id="ODQ61220.1"/>
    </source>
</evidence>
<dbReference type="GeneID" id="30198741"/>
<sequence>MLLITFVCSLLLSLIGTGAITQKEGYCAIYDTCGKKSLFGSELPCPFNEEAIPATDEQISELSALCGEEWREESKLCCTSDQISELKEKLKKADSLISSCPACQKNFRNMFCQFTCSPNQSTFVNVTKTARSMDNKQIVTELDLFINDEMASGIYDSCKNIKFSATNGFAMDLIGGGAKNYKEFLKFLGDEKPLLGGSPFQMDFQYNNDSSNPNYLNKEVFGCNDSKYKCSCSDCPDICPTLDKFSHKACKVGVLPCFSFSVLIIYAFALIFFIGIYGHRFKTKKLQLLQESPYLRASTNDLPEIAVKNEVYSLNTFFEKCFSKLAFYCSSYPATILSITLMITIPLSSCVYFFGQLEKDPVNLWVSSGAEAFKQKQYFDEKFGPFYRTEQIYIVNEKDGVLNTETVHWWAKTELELRSIIVDDITYEDLCFRPTEESTCVLESFTQYFNDQIPRNWKSKLQECTSSPVNCLPTFQQPLKKELLFGGYEGEDVLSAKAIVVTFLLNNNEGIQENATKWENSMRNYLLNLEPPKGVRISFNTEPSLETELNKSTNTDVKIVVISYIVMFLYASLSLGGTFNILKTRFSLGLSGIVIVLLSVSSSAGFFSLVGVKSTLIIAEVIPFLILAVGVDNIFLITHELKGINYAYPNESIPFRISKAVGRMGPSILLSSTSQFLTFALASAVSMPAVRNFALYSAGAVLFNSILQLTAFISLLSLDQLRIDESRLDFFPCIKIQRSVRLDEVSELFENENEQHFFDRVLDFYAPLILKSKKIIMFVFILWTSISLAILPNIKLGLDQRIAIPSDSYLIDYYNDVYKYLNVGPPIYYIVDDLDITIRENQQKLCGKFTTCDQYSLSNVLEQERTRQNVSTIAEPVASWIDDYLTFLNPALDECCRLRKTSDDICPPFAPSRQCRSCFEDKDWDYSMNGFPEGDDFMKYFDIWINAPSDPCPLGGQAPYSTSISYDNETIFSSVFRTSHTPLRSQDDFITAYEESLRITTELKGYLKHDKIFAYSPFYIFFVQYSSIIKLTFTLISVALAIIFLNSTLLLGSVRSSLVLLLTVTMILINIGGAMSLWSISLNAVSLVNLVICIGLAVEFCAHITRAFIVSDKDSRLVNVNFRAYNAITGVGGAVFGGIATTKLIGVIVLAFTQSKIFEVYYFRMWLSLVVIASLHSLVFLPVLLSIVGGKRYIFSENSTGIADDLTSRLGDLR</sequence>
<dbReference type="GO" id="GO:0015918">
    <property type="term" value="P:sterol transport"/>
    <property type="evidence" value="ECO:0007669"/>
    <property type="project" value="EnsemblFungi"/>
</dbReference>